<gene>
    <name evidence="2" type="ORF">EZS26_000965</name>
</gene>
<keyword evidence="1" id="KW-0472">Membrane</keyword>
<reference evidence="2 3" key="1">
    <citation type="submission" date="2019-03" db="EMBL/GenBank/DDBJ databases">
        <title>Single cell metagenomics reveals metabolic interactions within the superorganism composed of flagellate Streblomastix strix and complex community of Bacteroidetes bacteria on its surface.</title>
        <authorList>
            <person name="Treitli S.C."/>
            <person name="Kolisko M."/>
            <person name="Husnik F."/>
            <person name="Keeling P."/>
            <person name="Hampl V."/>
        </authorList>
    </citation>
    <scope>NUCLEOTIDE SEQUENCE [LARGE SCALE GENOMIC DNA]</scope>
    <source>
        <strain evidence="2">St1</strain>
    </source>
</reference>
<dbReference type="EMBL" id="SNRX01000005">
    <property type="protein sequence ID" value="KAA6302795.1"/>
    <property type="molecule type" value="Genomic_DNA"/>
</dbReference>
<evidence type="ECO:0000256" key="1">
    <source>
        <dbReference type="SAM" id="Phobius"/>
    </source>
</evidence>
<organism evidence="2 3">
    <name type="scientific">Candidatus Ordinivivax streblomastigis</name>
    <dbReference type="NCBI Taxonomy" id="2540710"/>
    <lineage>
        <taxon>Bacteria</taxon>
        <taxon>Pseudomonadati</taxon>
        <taxon>Bacteroidota</taxon>
        <taxon>Bacteroidia</taxon>
        <taxon>Bacteroidales</taxon>
        <taxon>Candidatus Ordinivivax</taxon>
    </lineage>
</organism>
<keyword evidence="1" id="KW-1133">Transmembrane helix</keyword>
<feature type="transmembrane region" description="Helical" evidence="1">
    <location>
        <begin position="12"/>
        <end position="33"/>
    </location>
</feature>
<evidence type="ECO:0000313" key="2">
    <source>
        <dbReference type="EMBL" id="KAA6302795.1"/>
    </source>
</evidence>
<name>A0A5M8P2U7_9BACT</name>
<protein>
    <submittedName>
        <fullName evidence="2">Uncharacterized protein</fullName>
    </submittedName>
</protein>
<evidence type="ECO:0000313" key="3">
    <source>
        <dbReference type="Proteomes" id="UP000324575"/>
    </source>
</evidence>
<dbReference type="AlphaFoldDB" id="A0A5M8P2U7"/>
<dbReference type="Proteomes" id="UP000324575">
    <property type="component" value="Unassembled WGS sequence"/>
</dbReference>
<keyword evidence="1" id="KW-0812">Transmembrane</keyword>
<accession>A0A5M8P2U7</accession>
<comment type="caution">
    <text evidence="2">The sequence shown here is derived from an EMBL/GenBank/DDBJ whole genome shotgun (WGS) entry which is preliminary data.</text>
</comment>
<proteinExistence type="predicted"/>
<sequence>MNNNWTEGEYRTKTLLTIATWLFVALIVCIGIIRSCAGSDIDPLDDSIISSRAVVEHVEVYDSTHNGFRVVYATKHNVTKKRLEEIQHRPHIKDAFSRLKMDAPLHFGNLLDTDIYDFADFAVNYDPDPDIELHNIFVCGYEKSNLYIGTNPRIPNSAKFFNSGTEQGVQYLSHDDIYFRRRKQKRIYRYWKCRSIHETSSTDERYSHFSEEERLW</sequence>